<evidence type="ECO:0000313" key="2">
    <source>
        <dbReference type="EMBL" id="GAA4909722.1"/>
    </source>
</evidence>
<evidence type="ECO:0008006" key="4">
    <source>
        <dbReference type="Google" id="ProtNLM"/>
    </source>
</evidence>
<keyword evidence="1" id="KW-0812">Transmembrane</keyword>
<protein>
    <recommendedName>
        <fullName evidence="4">DUF2970 domain-containing protein</fullName>
    </recommendedName>
</protein>
<feature type="transmembrane region" description="Helical" evidence="1">
    <location>
        <begin position="34"/>
        <end position="57"/>
    </location>
</feature>
<organism evidence="2 3">
    <name type="scientific">Tessaracoccus lubricantis</name>
    <dbReference type="NCBI Taxonomy" id="545543"/>
    <lineage>
        <taxon>Bacteria</taxon>
        <taxon>Bacillati</taxon>
        <taxon>Actinomycetota</taxon>
        <taxon>Actinomycetes</taxon>
        <taxon>Propionibacteriales</taxon>
        <taxon>Propionibacteriaceae</taxon>
        <taxon>Tessaracoccus</taxon>
    </lineage>
</organism>
<reference evidence="3" key="1">
    <citation type="journal article" date="2019" name="Int. J. Syst. Evol. Microbiol.">
        <title>The Global Catalogue of Microorganisms (GCM) 10K type strain sequencing project: providing services to taxonomists for standard genome sequencing and annotation.</title>
        <authorList>
            <consortium name="The Broad Institute Genomics Platform"/>
            <consortium name="The Broad Institute Genome Sequencing Center for Infectious Disease"/>
            <person name="Wu L."/>
            <person name="Ma J."/>
        </authorList>
    </citation>
    <scope>NUCLEOTIDE SEQUENCE [LARGE SCALE GENOMIC DNA]</scope>
    <source>
        <strain evidence="3">JCM 19125</strain>
    </source>
</reference>
<evidence type="ECO:0000313" key="3">
    <source>
        <dbReference type="Proteomes" id="UP001501521"/>
    </source>
</evidence>
<gene>
    <name evidence="2" type="ORF">GCM10025789_31220</name>
</gene>
<proteinExistence type="predicted"/>
<sequence length="62" mass="6562">MNALHWLIGIFVAAPALLREKKERGDITLQQVIWAAGIAVAAVAVIAAIVAIINGYVAKIPQ</sequence>
<keyword evidence="1" id="KW-0472">Membrane</keyword>
<dbReference type="EMBL" id="BAABLV010000066">
    <property type="protein sequence ID" value="GAA4909722.1"/>
    <property type="molecule type" value="Genomic_DNA"/>
</dbReference>
<evidence type="ECO:0000256" key="1">
    <source>
        <dbReference type="SAM" id="Phobius"/>
    </source>
</evidence>
<comment type="caution">
    <text evidence="2">The sequence shown here is derived from an EMBL/GenBank/DDBJ whole genome shotgun (WGS) entry which is preliminary data.</text>
</comment>
<keyword evidence="1" id="KW-1133">Transmembrane helix</keyword>
<name>A0ABP9FRH8_9ACTN</name>
<accession>A0ABP9FRH8</accession>
<keyword evidence="3" id="KW-1185">Reference proteome</keyword>
<dbReference type="RefSeq" id="WP_345584554.1">
    <property type="nucleotide sequence ID" value="NZ_BAABLV010000066.1"/>
</dbReference>
<dbReference type="Proteomes" id="UP001501521">
    <property type="component" value="Unassembled WGS sequence"/>
</dbReference>